<dbReference type="GO" id="GO:0004594">
    <property type="term" value="F:pantothenate kinase activity"/>
    <property type="evidence" value="ECO:0007669"/>
    <property type="project" value="UniProtKB-EC"/>
</dbReference>
<evidence type="ECO:0000256" key="10">
    <source>
        <dbReference type="ARBA" id="ARBA00022741"/>
    </source>
</evidence>
<dbReference type="EMBL" id="QNRQ01000002">
    <property type="protein sequence ID" value="RBP41663.1"/>
    <property type="molecule type" value="Genomic_DNA"/>
</dbReference>
<dbReference type="GO" id="GO:0005524">
    <property type="term" value="F:ATP binding"/>
    <property type="evidence" value="ECO:0007669"/>
    <property type="project" value="UniProtKB-KW"/>
</dbReference>
<dbReference type="PANTHER" id="PTHR34265">
    <property type="entry name" value="TYPE III PANTOTHENATE KINASE"/>
    <property type="match status" value="1"/>
</dbReference>
<dbReference type="InterPro" id="IPR043129">
    <property type="entry name" value="ATPase_NBD"/>
</dbReference>
<evidence type="ECO:0000256" key="15">
    <source>
        <dbReference type="ARBA" id="ARBA00038036"/>
    </source>
</evidence>
<comment type="pathway">
    <text evidence="5">Cofactor biosynthesis; coenzyme A biosynthesis; CoA from (R)-pantothenate: step 1/5.</text>
</comment>
<keyword evidence="8" id="KW-0963">Cytoplasm</keyword>
<evidence type="ECO:0000256" key="5">
    <source>
        <dbReference type="ARBA" id="ARBA00005225"/>
    </source>
</evidence>
<dbReference type="OrthoDB" id="9781305at2"/>
<keyword evidence="13" id="KW-0630">Potassium</keyword>
<dbReference type="GO" id="GO:0005737">
    <property type="term" value="C:cytoplasm"/>
    <property type="evidence" value="ECO:0007669"/>
    <property type="project" value="UniProtKB-SubCell"/>
</dbReference>
<dbReference type="GO" id="GO:0015937">
    <property type="term" value="P:coenzyme A biosynthetic process"/>
    <property type="evidence" value="ECO:0007669"/>
    <property type="project" value="UniProtKB-UniPathway"/>
</dbReference>
<comment type="subunit">
    <text evidence="6">Homodimer.</text>
</comment>
<evidence type="ECO:0000256" key="16">
    <source>
        <dbReference type="ARBA" id="ARBA00040883"/>
    </source>
</evidence>
<dbReference type="Gene3D" id="3.30.420.40">
    <property type="match status" value="3"/>
</dbReference>
<name>A0A366HG93_9BURK</name>
<dbReference type="UniPathway" id="UPA00241">
    <property type="reaction ID" value="UER00352"/>
</dbReference>
<keyword evidence="9" id="KW-0808">Transferase</keyword>
<evidence type="ECO:0000256" key="11">
    <source>
        <dbReference type="ARBA" id="ARBA00022777"/>
    </source>
</evidence>
<evidence type="ECO:0000313" key="17">
    <source>
        <dbReference type="EMBL" id="RBP41663.1"/>
    </source>
</evidence>
<comment type="cofactor">
    <cofactor evidence="3">
        <name>NH4(+)</name>
        <dbReference type="ChEBI" id="CHEBI:28938"/>
    </cofactor>
</comment>
<evidence type="ECO:0000256" key="9">
    <source>
        <dbReference type="ARBA" id="ARBA00022679"/>
    </source>
</evidence>
<dbReference type="EC" id="2.7.1.33" evidence="7"/>
<organism evidence="17 18">
    <name type="scientific">Eoetvoesiella caeni</name>
    <dbReference type="NCBI Taxonomy" id="645616"/>
    <lineage>
        <taxon>Bacteria</taxon>
        <taxon>Pseudomonadati</taxon>
        <taxon>Pseudomonadota</taxon>
        <taxon>Betaproteobacteria</taxon>
        <taxon>Burkholderiales</taxon>
        <taxon>Alcaligenaceae</taxon>
        <taxon>Eoetvoesiella</taxon>
    </lineage>
</organism>
<comment type="cofactor">
    <cofactor evidence="2">
        <name>K(+)</name>
        <dbReference type="ChEBI" id="CHEBI:29103"/>
    </cofactor>
</comment>
<dbReference type="SUPFAM" id="SSF53067">
    <property type="entry name" value="Actin-like ATPase domain"/>
    <property type="match status" value="2"/>
</dbReference>
<sequence>MIILIDAGNTRIKFGWIDPANGQREAAPLALRHADLEEQLPAWLRQLPHPPGAAMGINVAGAAIAGRLGSLLGTYVERIDWIRSVHSALNVRNAYDMPEQLGADRWVALLGLAEHVRQAKNPGHAPLLLASFGTATTIDTLAPSGMAEVANQKAPLRSHNEAGRAPSGECAQKAYVFHGGLILPGPSLMAASLANGTAQLPQAQGIPASHPTHTHQAIVSGIAAAQAGAVLRQWMAGLELCGQAPRIYATGGGWSAIKEETERLLAAARTQLGHENSPIEWLASPVLDGLASLATTDTHPR</sequence>
<evidence type="ECO:0000256" key="13">
    <source>
        <dbReference type="ARBA" id="ARBA00022958"/>
    </source>
</evidence>
<evidence type="ECO:0000256" key="6">
    <source>
        <dbReference type="ARBA" id="ARBA00011738"/>
    </source>
</evidence>
<comment type="similarity">
    <text evidence="15">Belongs to the type III pantothenate kinase family.</text>
</comment>
<evidence type="ECO:0000256" key="12">
    <source>
        <dbReference type="ARBA" id="ARBA00022840"/>
    </source>
</evidence>
<reference evidence="17 18" key="1">
    <citation type="submission" date="2018-06" db="EMBL/GenBank/DDBJ databases">
        <title>Genomic Encyclopedia of Type Strains, Phase IV (KMG-IV): sequencing the most valuable type-strain genomes for metagenomic binning, comparative biology and taxonomic classification.</title>
        <authorList>
            <person name="Goeker M."/>
        </authorList>
    </citation>
    <scope>NUCLEOTIDE SEQUENCE [LARGE SCALE GENOMIC DNA]</scope>
    <source>
        <strain evidence="17 18">DSM 25520</strain>
    </source>
</reference>
<keyword evidence="11 17" id="KW-0418">Kinase</keyword>
<evidence type="ECO:0000256" key="3">
    <source>
        <dbReference type="ARBA" id="ARBA00001972"/>
    </source>
</evidence>
<evidence type="ECO:0000256" key="2">
    <source>
        <dbReference type="ARBA" id="ARBA00001958"/>
    </source>
</evidence>
<dbReference type="CDD" id="cd24015">
    <property type="entry name" value="ASKHA_NBD_PanK-III"/>
    <property type="match status" value="1"/>
</dbReference>
<keyword evidence="10" id="KW-0547">Nucleotide-binding</keyword>
<evidence type="ECO:0000256" key="1">
    <source>
        <dbReference type="ARBA" id="ARBA00001206"/>
    </source>
</evidence>
<comment type="caution">
    <text evidence="17">The sequence shown here is derived from an EMBL/GenBank/DDBJ whole genome shotgun (WGS) entry which is preliminary data.</text>
</comment>
<comment type="catalytic activity">
    <reaction evidence="1">
        <text>(R)-pantothenate + ATP = (R)-4'-phosphopantothenate + ADP + H(+)</text>
        <dbReference type="Rhea" id="RHEA:16373"/>
        <dbReference type="ChEBI" id="CHEBI:10986"/>
        <dbReference type="ChEBI" id="CHEBI:15378"/>
        <dbReference type="ChEBI" id="CHEBI:29032"/>
        <dbReference type="ChEBI" id="CHEBI:30616"/>
        <dbReference type="ChEBI" id="CHEBI:456216"/>
        <dbReference type="EC" id="2.7.1.33"/>
    </reaction>
</comment>
<evidence type="ECO:0000256" key="7">
    <source>
        <dbReference type="ARBA" id="ARBA00012102"/>
    </source>
</evidence>
<comment type="subcellular location">
    <subcellularLocation>
        <location evidence="4">Cytoplasm</location>
    </subcellularLocation>
</comment>
<accession>A0A366HG93</accession>
<evidence type="ECO:0000256" key="4">
    <source>
        <dbReference type="ARBA" id="ARBA00004496"/>
    </source>
</evidence>
<dbReference type="Proteomes" id="UP000253628">
    <property type="component" value="Unassembled WGS sequence"/>
</dbReference>
<gene>
    <name evidence="17" type="ORF">DFR37_10242</name>
</gene>
<proteinExistence type="inferred from homology"/>
<dbReference type="AlphaFoldDB" id="A0A366HG93"/>
<evidence type="ECO:0000256" key="14">
    <source>
        <dbReference type="ARBA" id="ARBA00022993"/>
    </source>
</evidence>
<dbReference type="InterPro" id="IPR004619">
    <property type="entry name" value="Type_III_PanK"/>
</dbReference>
<keyword evidence="12" id="KW-0067">ATP-binding</keyword>
<evidence type="ECO:0000313" key="18">
    <source>
        <dbReference type="Proteomes" id="UP000253628"/>
    </source>
</evidence>
<protein>
    <recommendedName>
        <fullName evidence="16">Type III pantothenate kinase</fullName>
        <ecNumber evidence="7">2.7.1.33</ecNumber>
    </recommendedName>
</protein>
<evidence type="ECO:0000256" key="8">
    <source>
        <dbReference type="ARBA" id="ARBA00022490"/>
    </source>
</evidence>
<keyword evidence="18" id="KW-1185">Reference proteome</keyword>
<keyword evidence="14" id="KW-0173">Coenzyme A biosynthesis</keyword>
<dbReference type="Pfam" id="PF03309">
    <property type="entry name" value="Pan_kinase"/>
    <property type="match status" value="2"/>
</dbReference>
<dbReference type="PANTHER" id="PTHR34265:SF1">
    <property type="entry name" value="TYPE III PANTOTHENATE KINASE"/>
    <property type="match status" value="1"/>
</dbReference>
<dbReference type="RefSeq" id="WP_113931932.1">
    <property type="nucleotide sequence ID" value="NZ_JACCEU010000002.1"/>
</dbReference>